<dbReference type="PROSITE" id="PS00599">
    <property type="entry name" value="AA_TRANSFER_CLASS_2"/>
    <property type="match status" value="1"/>
</dbReference>
<dbReference type="GO" id="GO:0030170">
    <property type="term" value="F:pyridoxal phosphate binding"/>
    <property type="evidence" value="ECO:0007669"/>
    <property type="project" value="InterPro"/>
</dbReference>
<keyword evidence="2 7" id="KW-0032">Aminotransferase</keyword>
<dbReference type="Pfam" id="PF00155">
    <property type="entry name" value="Aminotran_1_2"/>
    <property type="match status" value="1"/>
</dbReference>
<evidence type="ECO:0000259" key="6">
    <source>
        <dbReference type="Pfam" id="PF00155"/>
    </source>
</evidence>
<feature type="domain" description="Aminotransferase class I/classII large" evidence="6">
    <location>
        <begin position="11"/>
        <end position="328"/>
    </location>
</feature>
<dbReference type="AlphaFoldDB" id="A0A6N7V2X3"/>
<dbReference type="PANTHER" id="PTHR42885:SF2">
    <property type="entry name" value="HISTIDINOL-PHOSPHATE AMINOTRANSFERASE"/>
    <property type="match status" value="1"/>
</dbReference>
<dbReference type="Proteomes" id="UP000434241">
    <property type="component" value="Unassembled WGS sequence"/>
</dbReference>
<keyword evidence="4 5" id="KW-0663">Pyridoxal phosphate</keyword>
<comment type="caution">
    <text evidence="7">The sequence shown here is derived from an EMBL/GenBank/DDBJ whole genome shotgun (WGS) entry which is preliminary data.</text>
</comment>
<dbReference type="SUPFAM" id="SSF53383">
    <property type="entry name" value="PLP-dependent transferases"/>
    <property type="match status" value="1"/>
</dbReference>
<dbReference type="CDD" id="cd00609">
    <property type="entry name" value="AAT_like"/>
    <property type="match status" value="1"/>
</dbReference>
<accession>A0A6N7V2X3</accession>
<keyword evidence="8" id="KW-1185">Reference proteome</keyword>
<dbReference type="PANTHER" id="PTHR42885">
    <property type="entry name" value="HISTIDINOL-PHOSPHATE AMINOTRANSFERASE-RELATED"/>
    <property type="match status" value="1"/>
</dbReference>
<name>A0A6N7V2X3_9FIRM</name>
<evidence type="ECO:0000256" key="2">
    <source>
        <dbReference type="ARBA" id="ARBA00022576"/>
    </source>
</evidence>
<evidence type="ECO:0000313" key="8">
    <source>
        <dbReference type="Proteomes" id="UP000434241"/>
    </source>
</evidence>
<organism evidence="7 8">
    <name type="scientific">Holdemanella porci</name>
    <dbReference type="NCBI Taxonomy" id="2652276"/>
    <lineage>
        <taxon>Bacteria</taxon>
        <taxon>Bacillati</taxon>
        <taxon>Bacillota</taxon>
        <taxon>Erysipelotrichia</taxon>
        <taxon>Erysipelotrichales</taxon>
        <taxon>Erysipelotrichaceae</taxon>
        <taxon>Holdemanella</taxon>
    </lineage>
</organism>
<evidence type="ECO:0000256" key="3">
    <source>
        <dbReference type="ARBA" id="ARBA00022679"/>
    </source>
</evidence>
<dbReference type="GO" id="GO:0008483">
    <property type="term" value="F:transaminase activity"/>
    <property type="evidence" value="ECO:0007669"/>
    <property type="project" value="UniProtKB-KW"/>
</dbReference>
<evidence type="ECO:0000256" key="5">
    <source>
        <dbReference type="RuleBase" id="RU003693"/>
    </source>
</evidence>
<dbReference type="GeneID" id="93159032"/>
<protein>
    <submittedName>
        <fullName evidence="7">Histidinol-phosphate aminotransferase family protein</fullName>
    </submittedName>
</protein>
<proteinExistence type="inferred from homology"/>
<dbReference type="Gene3D" id="3.40.640.10">
    <property type="entry name" value="Type I PLP-dependent aspartate aminotransferase-like (Major domain)"/>
    <property type="match status" value="1"/>
</dbReference>
<dbReference type="InterPro" id="IPR015422">
    <property type="entry name" value="PyrdxlP-dep_Trfase_small"/>
</dbReference>
<dbReference type="RefSeq" id="WP_154556219.1">
    <property type="nucleotide sequence ID" value="NZ_VUMR01000035.1"/>
</dbReference>
<keyword evidence="3 7" id="KW-0808">Transferase</keyword>
<comment type="cofactor">
    <cofactor evidence="1 5">
        <name>pyridoxal 5'-phosphate</name>
        <dbReference type="ChEBI" id="CHEBI:597326"/>
    </cofactor>
</comment>
<dbReference type="EMBL" id="VUMR01000035">
    <property type="protein sequence ID" value="MSS56633.1"/>
    <property type="molecule type" value="Genomic_DNA"/>
</dbReference>
<evidence type="ECO:0000256" key="4">
    <source>
        <dbReference type="ARBA" id="ARBA00022898"/>
    </source>
</evidence>
<dbReference type="InterPro" id="IPR004839">
    <property type="entry name" value="Aminotransferase_I/II_large"/>
</dbReference>
<dbReference type="InterPro" id="IPR015424">
    <property type="entry name" value="PyrdxlP-dep_Trfase"/>
</dbReference>
<gene>
    <name evidence="7" type="ORF">FYJ55_06970</name>
</gene>
<comment type="similarity">
    <text evidence="5">Belongs to the class-II pyridoxal-phosphate-dependent aminotransferase family.</text>
</comment>
<evidence type="ECO:0000256" key="1">
    <source>
        <dbReference type="ARBA" id="ARBA00001933"/>
    </source>
</evidence>
<dbReference type="Gene3D" id="3.90.1150.10">
    <property type="entry name" value="Aspartate Aminotransferase, domain 1"/>
    <property type="match status" value="1"/>
</dbReference>
<evidence type="ECO:0000313" key="7">
    <source>
        <dbReference type="EMBL" id="MSS56633.1"/>
    </source>
</evidence>
<dbReference type="InterPro" id="IPR001917">
    <property type="entry name" value="Aminotrans_II_pyridoxalP_BS"/>
</dbReference>
<sequence>MKGYQTHSQTGILLNANEASQNVDDNVKQEILDAISNLALNRYPDTTCHELHDLYANIMNVPSSWILSGNGSDQMLGFLIQYYLQGNKTLYTLAPDFSMYDYYVELNHAKIEKFETSLDGSFDVDAFISNGKDKKVDMILFSNPNNPTGHAISKLEMIQICEAFSNIPVIFDEAYMEFGNESAIDLLKTYPMAFVCRTLSKAYGLAGIRCGFMISSQVEKLASLFIPYALSSVTQTIASVVLRHAEAYKVNIAAIISERERMYREVKDYKTISFYPSNANFLYGRTDKKDILMNLFKEKNITIRNYADTSFRITIGTSEENEMVLDVLRRFEYANS</sequence>
<dbReference type="InterPro" id="IPR015421">
    <property type="entry name" value="PyrdxlP-dep_Trfase_major"/>
</dbReference>
<reference evidence="7 8" key="1">
    <citation type="submission" date="2019-08" db="EMBL/GenBank/DDBJ databases">
        <title>In-depth cultivation of the pig gut microbiome towards novel bacterial diversity and tailored functional studies.</title>
        <authorList>
            <person name="Wylensek D."/>
            <person name="Hitch T.C.A."/>
            <person name="Clavel T."/>
        </authorList>
    </citation>
    <scope>NUCLEOTIDE SEQUENCE [LARGE SCALE GENOMIC DNA]</scope>
    <source>
        <strain evidence="7 8">LKV-472-APC-3</strain>
    </source>
</reference>